<dbReference type="InterPro" id="IPR034646">
    <property type="entry name" value="ADCK3_dom"/>
</dbReference>
<dbReference type="KEGG" id="psel:GM415_10075"/>
<organism evidence="6 7">
    <name type="scientific">Pseudodesulfovibrio cashew</name>
    <dbReference type="NCBI Taxonomy" id="2678688"/>
    <lineage>
        <taxon>Bacteria</taxon>
        <taxon>Pseudomonadati</taxon>
        <taxon>Thermodesulfobacteriota</taxon>
        <taxon>Desulfovibrionia</taxon>
        <taxon>Desulfovibrionales</taxon>
        <taxon>Desulfovibrionaceae</taxon>
    </lineage>
</organism>
<evidence type="ECO:0000256" key="3">
    <source>
        <dbReference type="ARBA" id="ARBA00022741"/>
    </source>
</evidence>
<dbReference type="RefSeq" id="WP_158947777.1">
    <property type="nucleotide sequence ID" value="NZ_CP046400.1"/>
</dbReference>
<dbReference type="CDD" id="cd13970">
    <property type="entry name" value="ABC1_ADCK3"/>
    <property type="match status" value="1"/>
</dbReference>
<dbReference type="AlphaFoldDB" id="A0A6I6JHG2"/>
<dbReference type="Pfam" id="PF03109">
    <property type="entry name" value="ABC1"/>
    <property type="match status" value="1"/>
</dbReference>
<reference evidence="6 7" key="1">
    <citation type="submission" date="2019-11" db="EMBL/GenBank/DDBJ databases">
        <authorList>
            <person name="Zheng R.K."/>
            <person name="Sun C.M."/>
        </authorList>
    </citation>
    <scope>NUCLEOTIDE SEQUENCE [LARGE SCALE GENOMIC DNA]</scope>
    <source>
        <strain evidence="6 7">SRB007</strain>
    </source>
</reference>
<dbReference type="PANTHER" id="PTHR43851:SF3">
    <property type="entry name" value="COENZYME Q8"/>
    <property type="match status" value="1"/>
</dbReference>
<accession>A0A6I6JHG2</accession>
<proteinExistence type="inferred from homology"/>
<dbReference type="GO" id="GO:0016301">
    <property type="term" value="F:kinase activity"/>
    <property type="evidence" value="ECO:0007669"/>
    <property type="project" value="UniProtKB-KW"/>
</dbReference>
<dbReference type="InterPro" id="IPR004147">
    <property type="entry name" value="ABC1_dom"/>
</dbReference>
<evidence type="ECO:0000313" key="6">
    <source>
        <dbReference type="EMBL" id="QGY40458.1"/>
    </source>
</evidence>
<dbReference type="GO" id="GO:0005524">
    <property type="term" value="F:ATP binding"/>
    <property type="evidence" value="ECO:0007669"/>
    <property type="project" value="UniProtKB-KW"/>
</dbReference>
<keyword evidence="6" id="KW-0418">Kinase</keyword>
<keyword evidence="7" id="KW-1185">Reference proteome</keyword>
<dbReference type="Gene3D" id="1.10.510.10">
    <property type="entry name" value="Transferase(Phosphotransferase) domain 1"/>
    <property type="match status" value="1"/>
</dbReference>
<dbReference type="PANTHER" id="PTHR43851">
    <property type="match status" value="1"/>
</dbReference>
<gene>
    <name evidence="6" type="ORF">GM415_10075</name>
</gene>
<evidence type="ECO:0000256" key="2">
    <source>
        <dbReference type="ARBA" id="ARBA00022679"/>
    </source>
</evidence>
<sequence>MTSRDETPKGRLARGIAYGGTAARIGGNYLKYTARKPFIAAEDRDEARRSMSEKCAEDLFAGLCRLKGTALKIAQMLSLELDIFPPEIRRELEKSYTDVPPMNRSLARKVLSTAYGEQPEKVFASFDSTAFAAASLGQVHRAMSFDRKPLALKIQYPAIRRTIWDDIRLLRGLLKPFAGNKALEPAIHEIQNRLIEETDYLAEAANIRFFHDNLCLEDVRMPQVHEDLCTESVLCMSFLEGQALNHWLATGPSQEARDSVAQDLNNIFLHSFYELNCIHADPNPGNYLIGEDLTIGLVDFGCIKRFTPDFVRQYQRLPKIIMQGSKEKYFEALREMEMVNGDLDRKTEEAIHECAYTFGKWLGRMFEEEYFDFNAHPAYIKEGKEAIRSMFKYRKYFIMNPDILFLDRTRYGLMRIFEQLKCRISLHNQYEC</sequence>
<dbReference type="GO" id="GO:0006744">
    <property type="term" value="P:ubiquinone biosynthetic process"/>
    <property type="evidence" value="ECO:0007669"/>
    <property type="project" value="TreeGrafter"/>
</dbReference>
<evidence type="ECO:0000256" key="4">
    <source>
        <dbReference type="ARBA" id="ARBA00022840"/>
    </source>
</evidence>
<keyword evidence="4" id="KW-0067">ATP-binding</keyword>
<comment type="similarity">
    <text evidence="1">Belongs to the protein kinase superfamily. ADCK protein kinase family.</text>
</comment>
<feature type="domain" description="ABC1 atypical kinase-like" evidence="5">
    <location>
        <begin position="98"/>
        <end position="328"/>
    </location>
</feature>
<keyword evidence="3" id="KW-0547">Nucleotide-binding</keyword>
<protein>
    <submittedName>
        <fullName evidence="6">AarF/ABC1/UbiB kinase family protein</fullName>
    </submittedName>
</protein>
<evidence type="ECO:0000259" key="5">
    <source>
        <dbReference type="Pfam" id="PF03109"/>
    </source>
</evidence>
<evidence type="ECO:0000256" key="1">
    <source>
        <dbReference type="ARBA" id="ARBA00009670"/>
    </source>
</evidence>
<keyword evidence="2" id="KW-0808">Transferase</keyword>
<name>A0A6I6JHG2_9BACT</name>
<evidence type="ECO:0000313" key="7">
    <source>
        <dbReference type="Proteomes" id="UP000428328"/>
    </source>
</evidence>
<dbReference type="EMBL" id="CP046400">
    <property type="protein sequence ID" value="QGY40458.1"/>
    <property type="molecule type" value="Genomic_DNA"/>
</dbReference>
<dbReference type="Proteomes" id="UP000428328">
    <property type="component" value="Chromosome"/>
</dbReference>
<dbReference type="SUPFAM" id="SSF56112">
    <property type="entry name" value="Protein kinase-like (PK-like)"/>
    <property type="match status" value="1"/>
</dbReference>
<dbReference type="InterPro" id="IPR011009">
    <property type="entry name" value="Kinase-like_dom_sf"/>
</dbReference>
<dbReference type="InterPro" id="IPR051409">
    <property type="entry name" value="Atypical_kinase_ADCK"/>
</dbReference>